<protein>
    <submittedName>
        <fullName evidence="2">Uncharacterized protein</fullName>
    </submittedName>
</protein>
<organism evidence="2 3">
    <name type="scientific">Dryococelus australis</name>
    <dbReference type="NCBI Taxonomy" id="614101"/>
    <lineage>
        <taxon>Eukaryota</taxon>
        <taxon>Metazoa</taxon>
        <taxon>Ecdysozoa</taxon>
        <taxon>Arthropoda</taxon>
        <taxon>Hexapoda</taxon>
        <taxon>Insecta</taxon>
        <taxon>Pterygota</taxon>
        <taxon>Neoptera</taxon>
        <taxon>Polyneoptera</taxon>
        <taxon>Phasmatodea</taxon>
        <taxon>Verophasmatodea</taxon>
        <taxon>Anareolatae</taxon>
        <taxon>Phasmatidae</taxon>
        <taxon>Eurycanthinae</taxon>
        <taxon>Dryococelus</taxon>
    </lineage>
</organism>
<reference evidence="2 3" key="1">
    <citation type="submission" date="2023-02" db="EMBL/GenBank/DDBJ databases">
        <title>LHISI_Scaffold_Assembly.</title>
        <authorList>
            <person name="Stuart O.P."/>
            <person name="Cleave R."/>
            <person name="Magrath M.J.L."/>
            <person name="Mikheyev A.S."/>
        </authorList>
    </citation>
    <scope>NUCLEOTIDE SEQUENCE [LARGE SCALE GENOMIC DNA]</scope>
    <source>
        <strain evidence="2">Daus_M_001</strain>
        <tissue evidence="2">Leg muscle</tissue>
    </source>
</reference>
<sequence>MERFRTCKDGANGRSPRKPADQRHHPARFPLAKMRSDPAGEWARFVLVGVMAYTSEPLDGLYPLGLGCWGLVGKEGGGGRLASKSTVILRTQLNAVGSVHRVDHQLVGDSEKPAEICGNTTSAACRRGRWRPTNDVRSAELFTLSGQACGGALLDGENCSPPTKANRATPARSLRIFASENRAGRCHWSVGFLGDLPFDSKAVKKQRTDLYKYNASKGRECKGRECLSARTEGRERERERDPTRRALQLIGHDWSELQEYLLLATEQVRNAAISVLTAGLCWGSSGSGFIFLPAFRNETYSVPSPRKPSHFALGYLKQRAFTSCLKPDVSNYQTWYEIWPYKAENAMAGATLARIPAAVEDLAQAFKESGIITSSPPRTSHKIERNLLYPRWNREEHIPADVSCYAYSRQEVDFKKCSLYGEQPLGRSEHDVKVECLLGNARDKPREIRRRQEGRQAGWARLLRACKTDRLHGHQLLLHGEVVRSWPRAFSTSSCRSSLRRTTLPLACVTATLTEDHMRYCTIPDSAKACARSAIAAVIRASVAPVMAFPALCYRFRTSRADCTDQPTYPPCAEAVCARWGTDKGEIPVFLCGSSQREGLAGGAAAVLTRRKAPKGSQQTQPVGKVSARYLHCRRLSFQCQKIAI</sequence>
<feature type="region of interest" description="Disordered" evidence="1">
    <location>
        <begin position="1"/>
        <end position="28"/>
    </location>
</feature>
<evidence type="ECO:0000313" key="3">
    <source>
        <dbReference type="Proteomes" id="UP001159363"/>
    </source>
</evidence>
<accession>A0ABQ9INU8</accession>
<gene>
    <name evidence="2" type="ORF">PR048_003371</name>
</gene>
<dbReference type="Proteomes" id="UP001159363">
    <property type="component" value="Chromosome 1"/>
</dbReference>
<comment type="caution">
    <text evidence="2">The sequence shown here is derived from an EMBL/GenBank/DDBJ whole genome shotgun (WGS) entry which is preliminary data.</text>
</comment>
<name>A0ABQ9INU8_9NEOP</name>
<keyword evidence="3" id="KW-1185">Reference proteome</keyword>
<proteinExistence type="predicted"/>
<evidence type="ECO:0000256" key="1">
    <source>
        <dbReference type="SAM" id="MobiDB-lite"/>
    </source>
</evidence>
<dbReference type="EMBL" id="JARBHB010000001">
    <property type="protein sequence ID" value="KAJ8898011.1"/>
    <property type="molecule type" value="Genomic_DNA"/>
</dbReference>
<evidence type="ECO:0000313" key="2">
    <source>
        <dbReference type="EMBL" id="KAJ8898011.1"/>
    </source>
</evidence>